<name>A0A5B9QSZ6_9BACT</name>
<dbReference type="Proteomes" id="UP000325286">
    <property type="component" value="Chromosome"/>
</dbReference>
<protein>
    <submittedName>
        <fullName evidence="1">Uncharacterized protein</fullName>
    </submittedName>
</protein>
<dbReference type="OrthoDB" id="3398756at2"/>
<dbReference type="KEGG" id="rul:UC8_22020"/>
<dbReference type="AlphaFoldDB" id="A0A5B9QSZ6"/>
<proteinExistence type="predicted"/>
<accession>A0A5B9QSZ6</accession>
<organism evidence="1 2">
    <name type="scientific">Roseimaritima ulvae</name>
    <dbReference type="NCBI Taxonomy" id="980254"/>
    <lineage>
        <taxon>Bacteria</taxon>
        <taxon>Pseudomonadati</taxon>
        <taxon>Planctomycetota</taxon>
        <taxon>Planctomycetia</taxon>
        <taxon>Pirellulales</taxon>
        <taxon>Pirellulaceae</taxon>
        <taxon>Roseimaritima</taxon>
    </lineage>
</organism>
<gene>
    <name evidence="1" type="ORF">UC8_22020</name>
</gene>
<keyword evidence="2" id="KW-1185">Reference proteome</keyword>
<dbReference type="EMBL" id="CP042914">
    <property type="protein sequence ID" value="QEG40196.1"/>
    <property type="molecule type" value="Genomic_DNA"/>
</dbReference>
<dbReference type="RefSeq" id="WP_068142714.1">
    <property type="nucleotide sequence ID" value="NZ_CP042914.1"/>
</dbReference>
<reference evidence="1 2" key="1">
    <citation type="submission" date="2019-08" db="EMBL/GenBank/DDBJ databases">
        <title>Deep-cultivation of Planctomycetes and their phenomic and genomic characterization uncovers novel biology.</title>
        <authorList>
            <person name="Wiegand S."/>
            <person name="Jogler M."/>
            <person name="Boedeker C."/>
            <person name="Pinto D."/>
            <person name="Vollmers J."/>
            <person name="Rivas-Marin E."/>
            <person name="Kohn T."/>
            <person name="Peeters S.H."/>
            <person name="Heuer A."/>
            <person name="Rast P."/>
            <person name="Oberbeckmann S."/>
            <person name="Bunk B."/>
            <person name="Jeske O."/>
            <person name="Meyerdierks A."/>
            <person name="Storesund J.E."/>
            <person name="Kallscheuer N."/>
            <person name="Luecker S."/>
            <person name="Lage O.M."/>
            <person name="Pohl T."/>
            <person name="Merkel B.J."/>
            <person name="Hornburger P."/>
            <person name="Mueller R.-W."/>
            <person name="Bruemmer F."/>
            <person name="Labrenz M."/>
            <person name="Spormann A.M."/>
            <person name="Op den Camp H."/>
            <person name="Overmann J."/>
            <person name="Amann R."/>
            <person name="Jetten M.S.M."/>
            <person name="Mascher T."/>
            <person name="Medema M.H."/>
            <person name="Devos D.P."/>
            <person name="Kaster A.-K."/>
            <person name="Ovreas L."/>
            <person name="Rohde M."/>
            <person name="Galperin M.Y."/>
            <person name="Jogler C."/>
        </authorList>
    </citation>
    <scope>NUCLEOTIDE SEQUENCE [LARGE SCALE GENOMIC DNA]</scope>
    <source>
        <strain evidence="1 2">UC8</strain>
    </source>
</reference>
<evidence type="ECO:0000313" key="1">
    <source>
        <dbReference type="EMBL" id="QEG40196.1"/>
    </source>
</evidence>
<sequence>MCCTRVAATRFRENNITGRHRVNTAVLGIKSMNTDPEVAKGLLDIENEMRRMLDGQSQPYDAAWKIWGKAMSLTSPSSNVMHAFWLIWGSLTDWVENRPDETLQAETKMRQAAKEWLELNRDDANEEKAYLDRWVYDEMGYARDTN</sequence>
<evidence type="ECO:0000313" key="2">
    <source>
        <dbReference type="Proteomes" id="UP000325286"/>
    </source>
</evidence>